<feature type="non-terminal residue" evidence="3">
    <location>
        <position position="1"/>
    </location>
</feature>
<dbReference type="Proteomes" id="UP000663838">
    <property type="component" value="Unassembled WGS sequence"/>
</dbReference>
<dbReference type="PANTHER" id="PTHR24111">
    <property type="entry name" value="LEUCINE-RICH REPEAT-CONTAINING PROTEIN 34"/>
    <property type="match status" value="1"/>
</dbReference>
<dbReference type="Gene3D" id="3.80.10.10">
    <property type="entry name" value="Ribonuclease Inhibitor"/>
    <property type="match status" value="1"/>
</dbReference>
<evidence type="ECO:0000256" key="1">
    <source>
        <dbReference type="ARBA" id="ARBA00022737"/>
    </source>
</evidence>
<protein>
    <submittedName>
        <fullName evidence="3">Uncharacterized protein</fullName>
    </submittedName>
</protein>
<comment type="caution">
    <text evidence="3">The sequence shown here is derived from an EMBL/GenBank/DDBJ whole genome shotgun (WGS) entry which is preliminary data.</text>
</comment>
<name>A0A821Y1W9_9BILA</name>
<evidence type="ECO:0000313" key="3">
    <source>
        <dbReference type="EMBL" id="CAF4954777.1"/>
    </source>
</evidence>
<dbReference type="InterPro" id="IPR001611">
    <property type="entry name" value="Leu-rich_rpt"/>
</dbReference>
<proteinExistence type="predicted"/>
<sequence length="66" mass="7265">TLTTLDMTSNTIGDLGAQHLSGALKNNTTLTKLNLRLNNIEHLGAQYLSDALRNNNVRLILLNCFI</sequence>
<gene>
    <name evidence="2" type="ORF">KIK155_LOCUS32510</name>
    <name evidence="3" type="ORF">TOA249_LOCUS34024</name>
</gene>
<dbReference type="PANTHER" id="PTHR24111:SF0">
    <property type="entry name" value="LEUCINE-RICH REPEAT-CONTAINING PROTEIN"/>
    <property type="match status" value="1"/>
</dbReference>
<dbReference type="EMBL" id="CAJNYV010006109">
    <property type="protein sequence ID" value="CAF3802344.1"/>
    <property type="molecule type" value="Genomic_DNA"/>
</dbReference>
<organism evidence="3 4">
    <name type="scientific">Rotaria socialis</name>
    <dbReference type="NCBI Taxonomy" id="392032"/>
    <lineage>
        <taxon>Eukaryota</taxon>
        <taxon>Metazoa</taxon>
        <taxon>Spiralia</taxon>
        <taxon>Gnathifera</taxon>
        <taxon>Rotifera</taxon>
        <taxon>Eurotatoria</taxon>
        <taxon>Bdelloidea</taxon>
        <taxon>Philodinida</taxon>
        <taxon>Philodinidae</taxon>
        <taxon>Rotaria</taxon>
    </lineage>
</organism>
<keyword evidence="1" id="KW-0677">Repeat</keyword>
<dbReference type="AlphaFoldDB" id="A0A821Y1W9"/>
<dbReference type="SUPFAM" id="SSF52047">
    <property type="entry name" value="RNI-like"/>
    <property type="match status" value="1"/>
</dbReference>
<evidence type="ECO:0000313" key="4">
    <source>
        <dbReference type="Proteomes" id="UP000663838"/>
    </source>
</evidence>
<dbReference type="InterPro" id="IPR032675">
    <property type="entry name" value="LRR_dom_sf"/>
</dbReference>
<dbReference type="Pfam" id="PF13516">
    <property type="entry name" value="LRR_6"/>
    <property type="match status" value="2"/>
</dbReference>
<dbReference type="EMBL" id="CAJOBS010014580">
    <property type="protein sequence ID" value="CAF4954777.1"/>
    <property type="molecule type" value="Genomic_DNA"/>
</dbReference>
<evidence type="ECO:0000313" key="2">
    <source>
        <dbReference type="EMBL" id="CAF3802344.1"/>
    </source>
</evidence>
<dbReference type="SMART" id="SM00368">
    <property type="entry name" value="LRR_RI"/>
    <property type="match status" value="2"/>
</dbReference>
<dbReference type="InterPro" id="IPR052201">
    <property type="entry name" value="LRR-containing_regulator"/>
</dbReference>
<accession>A0A821Y1W9</accession>
<reference evidence="3" key="1">
    <citation type="submission" date="2021-02" db="EMBL/GenBank/DDBJ databases">
        <authorList>
            <person name="Nowell W R."/>
        </authorList>
    </citation>
    <scope>NUCLEOTIDE SEQUENCE</scope>
</reference>
<dbReference type="Proteomes" id="UP000663865">
    <property type="component" value="Unassembled WGS sequence"/>
</dbReference>